<dbReference type="Proteomes" id="UP000324897">
    <property type="component" value="Chromosome 5"/>
</dbReference>
<name>A0A5J9WDV0_9POAL</name>
<feature type="non-terminal residue" evidence="1">
    <location>
        <position position="1"/>
    </location>
</feature>
<organism evidence="1 2">
    <name type="scientific">Eragrostis curvula</name>
    <name type="common">weeping love grass</name>
    <dbReference type="NCBI Taxonomy" id="38414"/>
    <lineage>
        <taxon>Eukaryota</taxon>
        <taxon>Viridiplantae</taxon>
        <taxon>Streptophyta</taxon>
        <taxon>Embryophyta</taxon>
        <taxon>Tracheophyta</taxon>
        <taxon>Spermatophyta</taxon>
        <taxon>Magnoliopsida</taxon>
        <taxon>Liliopsida</taxon>
        <taxon>Poales</taxon>
        <taxon>Poaceae</taxon>
        <taxon>PACMAD clade</taxon>
        <taxon>Chloridoideae</taxon>
        <taxon>Eragrostideae</taxon>
        <taxon>Eragrostidinae</taxon>
        <taxon>Eragrostis</taxon>
    </lineage>
</organism>
<evidence type="ECO:0000313" key="2">
    <source>
        <dbReference type="Proteomes" id="UP000324897"/>
    </source>
</evidence>
<sequence>MPKSRSDLTPFVIDSIPFASQRGKFDEPNLRAGRGAEVLFASAGPGQGSCATNQSRRIPKDAAPSHAMQAVSSQPIAPSMRSTFIGMAIRGRVSGSRRVPDPMGLGMGLVFYP</sequence>
<reference evidence="1 2" key="1">
    <citation type="journal article" date="2019" name="Sci. Rep.">
        <title>A high-quality genome of Eragrostis curvula grass provides insights into Poaceae evolution and supports new strategies to enhance forage quality.</title>
        <authorList>
            <person name="Carballo J."/>
            <person name="Santos B.A.C.M."/>
            <person name="Zappacosta D."/>
            <person name="Garbus I."/>
            <person name="Selva J.P."/>
            <person name="Gallo C.A."/>
            <person name="Diaz A."/>
            <person name="Albertini E."/>
            <person name="Caccamo M."/>
            <person name="Echenique V."/>
        </authorList>
    </citation>
    <scope>NUCLEOTIDE SEQUENCE [LARGE SCALE GENOMIC DNA]</scope>
    <source>
        <strain evidence="2">cv. Victoria</strain>
        <tissue evidence="1">Leaf</tissue>
    </source>
</reference>
<protein>
    <submittedName>
        <fullName evidence="1">Uncharacterized protein</fullName>
    </submittedName>
</protein>
<dbReference type="EMBL" id="RWGY01000004">
    <property type="protein sequence ID" value="TVU46105.1"/>
    <property type="molecule type" value="Genomic_DNA"/>
</dbReference>
<comment type="caution">
    <text evidence="1">The sequence shown here is derived from an EMBL/GenBank/DDBJ whole genome shotgun (WGS) entry which is preliminary data.</text>
</comment>
<dbReference type="Gramene" id="TVU46105">
    <property type="protein sequence ID" value="TVU46105"/>
    <property type="gene ID" value="EJB05_05623"/>
</dbReference>
<keyword evidence="2" id="KW-1185">Reference proteome</keyword>
<accession>A0A5J9WDV0</accession>
<gene>
    <name evidence="1" type="ORF">EJB05_05623</name>
</gene>
<dbReference type="AlphaFoldDB" id="A0A5J9WDV0"/>
<evidence type="ECO:0000313" key="1">
    <source>
        <dbReference type="EMBL" id="TVU46105.1"/>
    </source>
</evidence>
<proteinExistence type="predicted"/>